<protein>
    <recommendedName>
        <fullName evidence="4">Transposase IS4-like domain-containing protein</fullName>
    </recommendedName>
</protein>
<evidence type="ECO:0000256" key="1">
    <source>
        <dbReference type="SAM" id="MobiDB-lite"/>
    </source>
</evidence>
<dbReference type="EMBL" id="JANTYZ010000022">
    <property type="protein sequence ID" value="MCS3866840.1"/>
    <property type="molecule type" value="Genomic_DNA"/>
</dbReference>
<dbReference type="Proteomes" id="UP001155034">
    <property type="component" value="Unassembled WGS sequence"/>
</dbReference>
<dbReference type="AlphaFoldDB" id="A0A9X2U4T6"/>
<proteinExistence type="predicted"/>
<name>A0A9X2U4T6_9BACT</name>
<gene>
    <name evidence="2" type="ORF">GGP82_003423</name>
</gene>
<accession>A0A9X2U4T6</accession>
<evidence type="ECO:0008006" key="4">
    <source>
        <dbReference type="Google" id="ProtNLM"/>
    </source>
</evidence>
<organism evidence="2 3">
    <name type="scientific">Salinibacter ruber</name>
    <dbReference type="NCBI Taxonomy" id="146919"/>
    <lineage>
        <taxon>Bacteria</taxon>
        <taxon>Pseudomonadati</taxon>
        <taxon>Rhodothermota</taxon>
        <taxon>Rhodothermia</taxon>
        <taxon>Rhodothermales</taxon>
        <taxon>Salinibacteraceae</taxon>
        <taxon>Salinibacter</taxon>
    </lineage>
</organism>
<reference evidence="2" key="1">
    <citation type="submission" date="2022-08" db="EMBL/GenBank/DDBJ databases">
        <title>Genomic Encyclopedia of Type Strains, Phase V (KMG-V): Genome sequencing to study the core and pangenomes of soil and plant-associated prokaryotes.</title>
        <authorList>
            <person name="Whitman W."/>
        </authorList>
    </citation>
    <scope>NUCLEOTIDE SEQUENCE</scope>
    <source>
        <strain evidence="2">SP2016B</strain>
    </source>
</reference>
<feature type="compositionally biased region" description="Low complexity" evidence="1">
    <location>
        <begin position="13"/>
        <end position="23"/>
    </location>
</feature>
<evidence type="ECO:0000313" key="3">
    <source>
        <dbReference type="Proteomes" id="UP001155034"/>
    </source>
</evidence>
<evidence type="ECO:0000313" key="2">
    <source>
        <dbReference type="EMBL" id="MCS3866840.1"/>
    </source>
</evidence>
<comment type="caution">
    <text evidence="2">The sequence shown here is derived from an EMBL/GenBank/DDBJ whole genome shotgun (WGS) entry which is preliminary data.</text>
</comment>
<feature type="region of interest" description="Disordered" evidence="1">
    <location>
        <begin position="13"/>
        <end position="45"/>
    </location>
</feature>
<sequence>MIPRVVGLTQAAQRGSRLSASRSRLPDKADRNAALTRTSKPKGEGRHVITGALGFLLGAGAGPASDTGGQCLPDLLQRLLGKVPRLKVIFADGGYEGLPNSLTWRYFYWTLSIVERKDPQTGFDPLPKRWVTKAIAP</sequence>